<dbReference type="EMBL" id="WLZY01000010">
    <property type="protein sequence ID" value="NDL60204.1"/>
    <property type="molecule type" value="Genomic_DNA"/>
</dbReference>
<accession>A0A7K3MA83</accession>
<dbReference type="RefSeq" id="WP_162452906.1">
    <property type="nucleotide sequence ID" value="NZ_WLZY01000010.1"/>
</dbReference>
<evidence type="ECO:0000256" key="1">
    <source>
        <dbReference type="SAM" id="MobiDB-lite"/>
    </source>
</evidence>
<evidence type="ECO:0008006" key="5">
    <source>
        <dbReference type="Google" id="ProtNLM"/>
    </source>
</evidence>
<dbReference type="AlphaFoldDB" id="A0A7K3MA83"/>
<evidence type="ECO:0000256" key="2">
    <source>
        <dbReference type="SAM" id="SignalP"/>
    </source>
</evidence>
<comment type="caution">
    <text evidence="3">The sequence shown here is derived from an EMBL/GenBank/DDBJ whole genome shotgun (WGS) entry which is preliminary data.</text>
</comment>
<dbReference type="Proteomes" id="UP000460435">
    <property type="component" value="Unassembled WGS sequence"/>
</dbReference>
<evidence type="ECO:0000313" key="3">
    <source>
        <dbReference type="EMBL" id="NDL60204.1"/>
    </source>
</evidence>
<feature type="region of interest" description="Disordered" evidence="1">
    <location>
        <begin position="24"/>
        <end position="59"/>
    </location>
</feature>
<reference evidence="3 4" key="1">
    <citation type="submission" date="2019-11" db="EMBL/GenBank/DDBJ databases">
        <authorList>
            <person name="Li X.-J."/>
            <person name="Feng X.-M."/>
        </authorList>
    </citation>
    <scope>NUCLEOTIDE SEQUENCE [LARGE SCALE GENOMIC DNA]</scope>
    <source>
        <strain evidence="3 4">XMNu-373</strain>
    </source>
</reference>
<proteinExistence type="predicted"/>
<keyword evidence="2" id="KW-0732">Signal</keyword>
<keyword evidence="4" id="KW-1185">Reference proteome</keyword>
<gene>
    <name evidence="3" type="ORF">F7O44_24325</name>
</gene>
<name>A0A7K3MA83_9ACTN</name>
<organism evidence="3 4">
    <name type="scientific">Phytoactinopolyspora mesophila</name>
    <dbReference type="NCBI Taxonomy" id="2650750"/>
    <lineage>
        <taxon>Bacteria</taxon>
        <taxon>Bacillati</taxon>
        <taxon>Actinomycetota</taxon>
        <taxon>Actinomycetes</taxon>
        <taxon>Jiangellales</taxon>
        <taxon>Jiangellaceae</taxon>
        <taxon>Phytoactinopolyspora</taxon>
    </lineage>
</organism>
<feature type="signal peptide" evidence="2">
    <location>
        <begin position="1"/>
        <end position="21"/>
    </location>
</feature>
<dbReference type="PROSITE" id="PS51257">
    <property type="entry name" value="PROKAR_LIPOPROTEIN"/>
    <property type="match status" value="1"/>
</dbReference>
<evidence type="ECO:0000313" key="4">
    <source>
        <dbReference type="Proteomes" id="UP000460435"/>
    </source>
</evidence>
<sequence>MRQKRYLIPAVTAAMMLVVAACGGDDADDDTPPVAEPTEDTTPELTAPPQPTEPTEEELAEEDIQAAFERLVVAWEDTKINTSDYATDESGWAIEVVESWPVYGDAGLEFENWISVWGTVGIEQVGDSDVAFHTVKDVELSDAEQVDLSDDETVSTATSTACLDQRNLELVDYNGDPYDAPSDPAQFQTWRMTWQFHPSFGDDGGWVVVDIALTVDEPCE</sequence>
<feature type="chain" id="PRO_5039518627" description="Lipoprotein" evidence="2">
    <location>
        <begin position="22"/>
        <end position="220"/>
    </location>
</feature>
<protein>
    <recommendedName>
        <fullName evidence="5">Lipoprotein</fullName>
    </recommendedName>
</protein>
<feature type="compositionally biased region" description="Acidic residues" evidence="1">
    <location>
        <begin position="25"/>
        <end position="42"/>
    </location>
</feature>